<keyword evidence="1" id="KW-0472">Membrane</keyword>
<evidence type="ECO:0000313" key="2">
    <source>
        <dbReference type="EMBL" id="MDT0618511.1"/>
    </source>
</evidence>
<proteinExistence type="predicted"/>
<evidence type="ECO:0000313" key="3">
    <source>
        <dbReference type="Proteomes" id="UP001259982"/>
    </source>
</evidence>
<gene>
    <name evidence="2" type="ORF">RM531_08475</name>
</gene>
<accession>A0ABU3BC08</accession>
<sequence>MGDKRVFDDLEQPRRPVQMALGAMVMVAVMLAGATYWKARDARPAQDDKALVPQSLIEEPLLPVEVAREVNADLDRRYSDSGRFPPRLRQARQGVAQAQYETGLWYREMGDVKAAYRWVFTAAEQGHIDSAIALSRIYRNGEGRDIDPIRGYAWYLLAVEGGYRGRYAGDIGVLDRKDRAEADRIAAIYRSDFLAGVRAGVNEDR</sequence>
<protein>
    <recommendedName>
        <fullName evidence="4">Sel1 repeat family protein</fullName>
    </recommendedName>
</protein>
<comment type="caution">
    <text evidence="2">The sequence shown here is derived from an EMBL/GenBank/DDBJ whole genome shotgun (WGS) entry which is preliminary data.</text>
</comment>
<keyword evidence="3" id="KW-1185">Reference proteome</keyword>
<name>A0ABU3BC08_9GAMM</name>
<keyword evidence="1" id="KW-0812">Transmembrane</keyword>
<dbReference type="InterPro" id="IPR006597">
    <property type="entry name" value="Sel1-like"/>
</dbReference>
<evidence type="ECO:0000256" key="1">
    <source>
        <dbReference type="SAM" id="Phobius"/>
    </source>
</evidence>
<dbReference type="SMART" id="SM00671">
    <property type="entry name" value="SEL1"/>
    <property type="match status" value="2"/>
</dbReference>
<dbReference type="EMBL" id="JAVRHY010000006">
    <property type="protein sequence ID" value="MDT0618511.1"/>
    <property type="molecule type" value="Genomic_DNA"/>
</dbReference>
<dbReference type="RefSeq" id="WP_311658636.1">
    <property type="nucleotide sequence ID" value="NZ_JAVRHY010000006.1"/>
</dbReference>
<reference evidence="2 3" key="1">
    <citation type="submission" date="2023-09" db="EMBL/GenBank/DDBJ databases">
        <authorList>
            <person name="Rey-Velasco X."/>
        </authorList>
    </citation>
    <scope>NUCLEOTIDE SEQUENCE [LARGE SCALE GENOMIC DNA]</scope>
    <source>
        <strain evidence="2 3">P385</strain>
    </source>
</reference>
<dbReference type="SUPFAM" id="SSF81901">
    <property type="entry name" value="HCP-like"/>
    <property type="match status" value="1"/>
</dbReference>
<feature type="transmembrane region" description="Helical" evidence="1">
    <location>
        <begin position="20"/>
        <end position="39"/>
    </location>
</feature>
<organism evidence="2 3">
    <name type="scientific">Spectribacter acetivorans</name>
    <dbReference type="NCBI Taxonomy" id="3075603"/>
    <lineage>
        <taxon>Bacteria</taxon>
        <taxon>Pseudomonadati</taxon>
        <taxon>Pseudomonadota</taxon>
        <taxon>Gammaproteobacteria</taxon>
        <taxon>Salinisphaerales</taxon>
        <taxon>Salinisphaeraceae</taxon>
        <taxon>Spectribacter</taxon>
    </lineage>
</organism>
<dbReference type="Gene3D" id="1.25.40.10">
    <property type="entry name" value="Tetratricopeptide repeat domain"/>
    <property type="match status" value="1"/>
</dbReference>
<dbReference type="Proteomes" id="UP001259982">
    <property type="component" value="Unassembled WGS sequence"/>
</dbReference>
<keyword evidence="1" id="KW-1133">Transmembrane helix</keyword>
<evidence type="ECO:0008006" key="4">
    <source>
        <dbReference type="Google" id="ProtNLM"/>
    </source>
</evidence>
<dbReference type="InterPro" id="IPR011990">
    <property type="entry name" value="TPR-like_helical_dom_sf"/>
</dbReference>